<dbReference type="EC" id="4.1.1.5" evidence="4"/>
<dbReference type="EMBL" id="JANBVN010000011">
    <property type="protein sequence ID" value="KAJ9164643.1"/>
    <property type="molecule type" value="Genomic_DNA"/>
</dbReference>
<evidence type="ECO:0000313" key="9">
    <source>
        <dbReference type="EMBL" id="KAJ9164643.1"/>
    </source>
</evidence>
<keyword evidence="7" id="KW-0005">Acetoin biosynthesis</keyword>
<dbReference type="NCBIfam" id="TIGR01252">
    <property type="entry name" value="acetolac_decarb"/>
    <property type="match status" value="1"/>
</dbReference>
<proteinExistence type="inferred from homology"/>
<gene>
    <name evidence="9" type="ORF">NKR19_g1239</name>
</gene>
<organism evidence="9 10">
    <name type="scientific">Coniochaeta hoffmannii</name>
    <dbReference type="NCBI Taxonomy" id="91930"/>
    <lineage>
        <taxon>Eukaryota</taxon>
        <taxon>Fungi</taxon>
        <taxon>Dikarya</taxon>
        <taxon>Ascomycota</taxon>
        <taxon>Pezizomycotina</taxon>
        <taxon>Sordariomycetes</taxon>
        <taxon>Sordariomycetidae</taxon>
        <taxon>Coniochaetales</taxon>
        <taxon>Coniochaetaceae</taxon>
        <taxon>Coniochaeta</taxon>
    </lineage>
</organism>
<dbReference type="GO" id="GO:0047605">
    <property type="term" value="F:acetolactate decarboxylase activity"/>
    <property type="evidence" value="ECO:0007669"/>
    <property type="project" value="UniProtKB-EC"/>
</dbReference>
<evidence type="ECO:0000256" key="6">
    <source>
        <dbReference type="ARBA" id="ARBA00022793"/>
    </source>
</evidence>
<dbReference type="AlphaFoldDB" id="A0AA38W128"/>
<dbReference type="CDD" id="cd17299">
    <property type="entry name" value="acetolactate_decarboxylase"/>
    <property type="match status" value="1"/>
</dbReference>
<reference evidence="9" key="1">
    <citation type="submission" date="2022-07" db="EMBL/GenBank/DDBJ databases">
        <title>Fungi with potential for degradation of polypropylene.</title>
        <authorList>
            <person name="Gostincar C."/>
        </authorList>
    </citation>
    <scope>NUCLEOTIDE SEQUENCE</scope>
    <source>
        <strain evidence="9">EXF-13287</strain>
    </source>
</reference>
<dbReference type="Gene3D" id="3.30.1330.80">
    <property type="entry name" value="Hypothetical protein, similar to alpha- acetolactate decarboxylase, domain 2"/>
    <property type="match status" value="2"/>
</dbReference>
<dbReference type="GO" id="GO:0045151">
    <property type="term" value="P:acetoin biosynthetic process"/>
    <property type="evidence" value="ECO:0007669"/>
    <property type="project" value="UniProtKB-KW"/>
</dbReference>
<evidence type="ECO:0000256" key="1">
    <source>
        <dbReference type="ARBA" id="ARBA00001784"/>
    </source>
</evidence>
<evidence type="ECO:0000256" key="4">
    <source>
        <dbReference type="ARBA" id="ARBA00013204"/>
    </source>
</evidence>
<protein>
    <recommendedName>
        <fullName evidence="5">Alpha-acetolactate decarboxylase</fullName>
        <ecNumber evidence="4">4.1.1.5</ecNumber>
    </recommendedName>
</protein>
<evidence type="ECO:0000256" key="5">
    <source>
        <dbReference type="ARBA" id="ARBA00020164"/>
    </source>
</evidence>
<dbReference type="Pfam" id="PF03306">
    <property type="entry name" value="AAL_decarboxy"/>
    <property type="match status" value="1"/>
</dbReference>
<comment type="pathway">
    <text evidence="2">Polyol metabolism; (R,R)-butane-2,3-diol biosynthesis; (R,R)-butane-2,3-diol from pyruvate: step 2/3.</text>
</comment>
<dbReference type="PIRSF" id="PIRSF001332">
    <property type="entry name" value="Acetolac_decarb"/>
    <property type="match status" value="1"/>
</dbReference>
<keyword evidence="8" id="KW-0456">Lyase</keyword>
<evidence type="ECO:0000256" key="7">
    <source>
        <dbReference type="ARBA" id="ARBA00023061"/>
    </source>
</evidence>
<evidence type="ECO:0000256" key="3">
    <source>
        <dbReference type="ARBA" id="ARBA00007106"/>
    </source>
</evidence>
<sequence>MAPPNENELFQYSLISALLDGVASTGLPVAELLSHGDHGLGTFRYMVGEMIILDGELYQMKADGTVSPIDPAAASDPPVVAPFAQVTRFEPTATTAAALASKDEVSGALARLLPGSRNHFVAVRLEGTFRSVTVRTAAGQTEPRQSVREVGRNQVSHTFEDVEGTVVGFLSPAFVEGGIGVPGIHLHFITRDRTRGGHVLALETSGEVQVRAAELTKMHVELPVGDEEFDAAPLRGDAAAVKEVEG</sequence>
<name>A0AA38W128_9PEZI</name>
<dbReference type="InterPro" id="IPR005128">
    <property type="entry name" value="Acetolactate_a_deCO2ase"/>
</dbReference>
<evidence type="ECO:0000256" key="8">
    <source>
        <dbReference type="ARBA" id="ARBA00023239"/>
    </source>
</evidence>
<accession>A0AA38W128</accession>
<comment type="catalytic activity">
    <reaction evidence="1">
        <text>(2S)-2-acetolactate + H(+) = (R)-acetoin + CO2</text>
        <dbReference type="Rhea" id="RHEA:21580"/>
        <dbReference type="ChEBI" id="CHEBI:15378"/>
        <dbReference type="ChEBI" id="CHEBI:15686"/>
        <dbReference type="ChEBI" id="CHEBI:16526"/>
        <dbReference type="ChEBI" id="CHEBI:58476"/>
        <dbReference type="EC" id="4.1.1.5"/>
    </reaction>
</comment>
<dbReference type="PANTHER" id="PTHR35524:SF1">
    <property type="entry name" value="ALPHA-ACETOLACTATE DECARBOXYLASE"/>
    <property type="match status" value="1"/>
</dbReference>
<keyword evidence="6" id="KW-0210">Decarboxylase</keyword>
<evidence type="ECO:0000313" key="10">
    <source>
        <dbReference type="Proteomes" id="UP001174691"/>
    </source>
</evidence>
<comment type="caution">
    <text evidence="9">The sequence shown here is derived from an EMBL/GenBank/DDBJ whole genome shotgun (WGS) entry which is preliminary data.</text>
</comment>
<dbReference type="SUPFAM" id="SSF117856">
    <property type="entry name" value="AF0104/ALDC/Ptd012-like"/>
    <property type="match status" value="1"/>
</dbReference>
<dbReference type="PANTHER" id="PTHR35524">
    <property type="entry name" value="ALPHA-ACETOLACTATE DECARBOXYLASE"/>
    <property type="match status" value="1"/>
</dbReference>
<dbReference type="Proteomes" id="UP001174691">
    <property type="component" value="Unassembled WGS sequence"/>
</dbReference>
<keyword evidence="10" id="KW-1185">Reference proteome</keyword>
<comment type="similarity">
    <text evidence="3">Belongs to the alpha-acetolactate decarboxylase family.</text>
</comment>
<evidence type="ECO:0000256" key="2">
    <source>
        <dbReference type="ARBA" id="ARBA00005170"/>
    </source>
</evidence>